<dbReference type="Proteomes" id="UP000199533">
    <property type="component" value="Unassembled WGS sequence"/>
</dbReference>
<evidence type="ECO:0000313" key="3">
    <source>
        <dbReference type="Proteomes" id="UP000199533"/>
    </source>
</evidence>
<keyword evidence="1" id="KW-0812">Transmembrane</keyword>
<keyword evidence="1" id="KW-0472">Membrane</keyword>
<keyword evidence="3" id="KW-1185">Reference proteome</keyword>
<dbReference type="RefSeq" id="WP_139218630.1">
    <property type="nucleotide sequence ID" value="NZ_FOSP01000072.1"/>
</dbReference>
<sequence>MNIIRTISKNYPTTLLFAAIFWLIASWFTVDLSLVTLASVLGAILGLILEKISSENGKNL</sequence>
<name>A0A1I4H678_9PROT</name>
<keyword evidence="1" id="KW-1133">Transmembrane helix</keyword>
<dbReference type="AlphaFoldDB" id="A0A1I4H678"/>
<proteinExistence type="predicted"/>
<dbReference type="STRING" id="52441.SAMN05216302_10721"/>
<reference evidence="3" key="1">
    <citation type="submission" date="2016-10" db="EMBL/GenBank/DDBJ databases">
        <authorList>
            <person name="Varghese N."/>
            <person name="Submissions S."/>
        </authorList>
    </citation>
    <scope>NUCLEOTIDE SEQUENCE [LARGE SCALE GENOMIC DNA]</scope>
    <source>
        <strain evidence="3">Nm69</strain>
    </source>
</reference>
<accession>A0A1I4H678</accession>
<evidence type="ECO:0000256" key="1">
    <source>
        <dbReference type="SAM" id="Phobius"/>
    </source>
</evidence>
<protein>
    <submittedName>
        <fullName evidence="2">Uncharacterized protein</fullName>
    </submittedName>
</protein>
<dbReference type="EMBL" id="FOSP01000072">
    <property type="protein sequence ID" value="SFL37675.1"/>
    <property type="molecule type" value="Genomic_DNA"/>
</dbReference>
<feature type="transmembrane region" description="Helical" evidence="1">
    <location>
        <begin position="20"/>
        <end position="49"/>
    </location>
</feature>
<organism evidence="2 3">
    <name type="scientific">Nitrosomonas aestuarii</name>
    <dbReference type="NCBI Taxonomy" id="52441"/>
    <lineage>
        <taxon>Bacteria</taxon>
        <taxon>Pseudomonadati</taxon>
        <taxon>Pseudomonadota</taxon>
        <taxon>Betaproteobacteria</taxon>
        <taxon>Nitrosomonadales</taxon>
        <taxon>Nitrosomonadaceae</taxon>
        <taxon>Nitrosomonas</taxon>
    </lineage>
</organism>
<evidence type="ECO:0000313" key="2">
    <source>
        <dbReference type="EMBL" id="SFL37675.1"/>
    </source>
</evidence>
<gene>
    <name evidence="2" type="ORF">SAMN05216302_10721</name>
</gene>